<dbReference type="Pfam" id="PF01314">
    <property type="entry name" value="AFOR_C"/>
    <property type="match status" value="1"/>
</dbReference>
<evidence type="ECO:0000313" key="11">
    <source>
        <dbReference type="Proteomes" id="UP000285655"/>
    </source>
</evidence>
<evidence type="ECO:0000256" key="7">
    <source>
        <dbReference type="ARBA" id="ARBA00023014"/>
    </source>
</evidence>
<gene>
    <name evidence="10" type="ORF">C4544_05980</name>
</gene>
<evidence type="ECO:0000256" key="8">
    <source>
        <dbReference type="ARBA" id="ARBA00049934"/>
    </source>
</evidence>
<evidence type="ECO:0000313" key="10">
    <source>
        <dbReference type="EMBL" id="RJO60178.1"/>
    </source>
</evidence>
<dbReference type="Gene3D" id="1.10.599.10">
    <property type="entry name" value="Aldehyde Ferredoxin Oxidoreductase Protein, subunit A, domain 3"/>
    <property type="match status" value="1"/>
</dbReference>
<dbReference type="InterPro" id="IPR036021">
    <property type="entry name" value="Tungsten_al_ferr_oxy-like_C"/>
</dbReference>
<proteinExistence type="inferred from homology"/>
<dbReference type="InterPro" id="IPR001203">
    <property type="entry name" value="OxRdtase_Ald_Fedxn_C"/>
</dbReference>
<protein>
    <recommendedName>
        <fullName evidence="9">Aldehyde ferredoxin oxidoreductase N-terminal domain-containing protein</fullName>
    </recommendedName>
</protein>
<dbReference type="Pfam" id="PF02730">
    <property type="entry name" value="AFOR_N"/>
    <property type="match status" value="1"/>
</dbReference>
<dbReference type="PANTHER" id="PTHR30038:SF7">
    <property type="entry name" value="TUNGSTEN-CONTAINING GLYCERALDEHYDE-3-PHOSPHATE:FERREDOXIN OXIDOREDUCTASE"/>
    <property type="match status" value="1"/>
</dbReference>
<dbReference type="AlphaFoldDB" id="A0A419DAS7"/>
<keyword evidence="6" id="KW-0408">Iron</keyword>
<dbReference type="InterPro" id="IPR036503">
    <property type="entry name" value="Ald_Fedxn_OxRdtase_N_sf"/>
</dbReference>
<comment type="cofactor">
    <cofactor evidence="8">
        <name>tungstopterin</name>
        <dbReference type="ChEBI" id="CHEBI:30402"/>
    </cofactor>
</comment>
<dbReference type="PANTHER" id="PTHR30038">
    <property type="entry name" value="ALDEHYDE FERREDOXIN OXIDOREDUCTASE"/>
    <property type="match status" value="1"/>
</dbReference>
<evidence type="ECO:0000256" key="3">
    <source>
        <dbReference type="ARBA" id="ARBA00022485"/>
    </source>
</evidence>
<dbReference type="GO" id="GO:0009055">
    <property type="term" value="F:electron transfer activity"/>
    <property type="evidence" value="ECO:0007669"/>
    <property type="project" value="InterPro"/>
</dbReference>
<keyword evidence="5" id="KW-0560">Oxidoreductase</keyword>
<evidence type="ECO:0000256" key="4">
    <source>
        <dbReference type="ARBA" id="ARBA00022723"/>
    </source>
</evidence>
<comment type="caution">
    <text evidence="10">The sequence shown here is derived from an EMBL/GenBank/DDBJ whole genome shotgun (WGS) entry which is preliminary data.</text>
</comment>
<dbReference type="InterPro" id="IPR013984">
    <property type="entry name" value="Ald_Fedxn_OxRdtase_dom2"/>
</dbReference>
<keyword evidence="4" id="KW-0479">Metal-binding</keyword>
<accession>A0A419DAS7</accession>
<dbReference type="GO" id="GO:0016625">
    <property type="term" value="F:oxidoreductase activity, acting on the aldehyde or oxo group of donors, iron-sulfur protein as acceptor"/>
    <property type="evidence" value="ECO:0007669"/>
    <property type="project" value="InterPro"/>
</dbReference>
<evidence type="ECO:0000256" key="2">
    <source>
        <dbReference type="ARBA" id="ARBA00011032"/>
    </source>
</evidence>
<dbReference type="GO" id="GO:0046872">
    <property type="term" value="F:metal ion binding"/>
    <property type="evidence" value="ECO:0007669"/>
    <property type="project" value="UniProtKB-KW"/>
</dbReference>
<dbReference type="Gene3D" id="3.60.9.10">
    <property type="entry name" value="Aldehyde ferredoxin oxidoreductase, N-terminal domain"/>
    <property type="match status" value="1"/>
</dbReference>
<dbReference type="EMBL" id="QZJW01000052">
    <property type="protein sequence ID" value="RJO60178.1"/>
    <property type="molecule type" value="Genomic_DNA"/>
</dbReference>
<dbReference type="Proteomes" id="UP000285655">
    <property type="component" value="Unassembled WGS sequence"/>
</dbReference>
<evidence type="ECO:0000256" key="6">
    <source>
        <dbReference type="ARBA" id="ARBA00023004"/>
    </source>
</evidence>
<dbReference type="SUPFAM" id="SSF48310">
    <property type="entry name" value="Aldehyde ferredoxin oxidoreductase, C-terminal domains"/>
    <property type="match status" value="1"/>
</dbReference>
<organism evidence="10 11">
    <name type="scientific">candidate division WS5 bacterium</name>
    <dbReference type="NCBI Taxonomy" id="2093353"/>
    <lineage>
        <taxon>Bacteria</taxon>
        <taxon>candidate division WS5</taxon>
    </lineage>
</organism>
<keyword evidence="3" id="KW-0004">4Fe-4S</keyword>
<dbReference type="SUPFAM" id="SSF56228">
    <property type="entry name" value="Aldehyde ferredoxin oxidoreductase, N-terminal domain"/>
    <property type="match status" value="1"/>
</dbReference>
<dbReference type="InterPro" id="IPR051919">
    <property type="entry name" value="W-dependent_AOR"/>
</dbReference>
<sequence>MTNFCGWAGRALNVDLSKGQIKVLPLSIDFALKHLGGRGFATAILYDRVGPDIEPLSPNNIVAISSGVLSGTLSPGACRTDIVSKSSESGIFGRSNLGGFFGPELKWAGYDLIVLSGQSKKPVYLRIEDDLIELRDAGHLWGKDTWTTQSLIRQELGDRNIKTLKIGPAGENGVGAANVVGDIGRSASKGGIGAILGSKKLKAITVRGRRGIKIAKPKELLTYTRALWERFKSDPMYETHVKYGRNSWVGDQVMKLGGNWFPNLSAQGLQQQYKRMLSCSGCALHCGHFYRIENGNYKGTTGHGIEGNCQIFGAQSFKVDDSGFICHYNTLCNKLGLDLDMPASALGCFMRVYKDGLISRDESDGFELKPGNPEMVLAMVRKMAYNEGFGKILNAYPNHVAEKFGRGIEMYVSLSKGKSGGRNGFSSSIKATLAHNVATRGWDHLTGSPTIETPNRQPQMTNEILERLGRERYGDPKFFTDCNWNFHPKYALRVWEQENAYAMRDLTGSCNAVGPSPLFVEGLKMADYAHLIAAVTGVDFKVEDLVKAAERELLLERAFNAREGIRRVDDLPYPYQWLLKKGEHHPGYAYDKLPMSLEEYGRLLDEYYLLRGCDTLTGIPTRAKLEKVGLNNVSHDLNERGILG</sequence>
<dbReference type="GO" id="GO:0051539">
    <property type="term" value="F:4 iron, 4 sulfur cluster binding"/>
    <property type="evidence" value="ECO:0007669"/>
    <property type="project" value="UniProtKB-KW"/>
</dbReference>
<evidence type="ECO:0000259" key="9">
    <source>
        <dbReference type="SMART" id="SM00790"/>
    </source>
</evidence>
<evidence type="ECO:0000256" key="1">
    <source>
        <dbReference type="ARBA" id="ARBA00001966"/>
    </source>
</evidence>
<dbReference type="SMART" id="SM00790">
    <property type="entry name" value="AFOR_N"/>
    <property type="match status" value="1"/>
</dbReference>
<dbReference type="InterPro" id="IPR013985">
    <property type="entry name" value="Ald_Fedxn_OxRdtase_dom3"/>
</dbReference>
<dbReference type="InterPro" id="IPR013983">
    <property type="entry name" value="Ald_Fedxn_OxRdtase_N"/>
</dbReference>
<comment type="similarity">
    <text evidence="2">Belongs to the AOR/FOR family.</text>
</comment>
<reference evidence="10 11" key="1">
    <citation type="journal article" date="2017" name="ISME J.">
        <title>Energy and carbon metabolisms in a deep terrestrial subsurface fluid microbial community.</title>
        <authorList>
            <person name="Momper L."/>
            <person name="Jungbluth S.P."/>
            <person name="Lee M.D."/>
            <person name="Amend J.P."/>
        </authorList>
    </citation>
    <scope>NUCLEOTIDE SEQUENCE [LARGE SCALE GENOMIC DNA]</scope>
    <source>
        <strain evidence="10">SURF_29</strain>
    </source>
</reference>
<name>A0A419DAS7_9BACT</name>
<comment type="cofactor">
    <cofactor evidence="1">
        <name>[4Fe-4S] cluster</name>
        <dbReference type="ChEBI" id="CHEBI:49883"/>
    </cofactor>
</comment>
<feature type="domain" description="Aldehyde ferredoxin oxidoreductase N-terminal" evidence="9">
    <location>
        <begin position="7"/>
        <end position="210"/>
    </location>
</feature>
<dbReference type="Gene3D" id="1.10.569.10">
    <property type="entry name" value="Aldehyde Ferredoxin Oxidoreductase Protein, subunit A, domain 2"/>
    <property type="match status" value="1"/>
</dbReference>
<keyword evidence="7" id="KW-0411">Iron-sulfur</keyword>
<evidence type="ECO:0000256" key="5">
    <source>
        <dbReference type="ARBA" id="ARBA00023002"/>
    </source>
</evidence>